<evidence type="ECO:0000313" key="3">
    <source>
        <dbReference type="Proteomes" id="UP001066276"/>
    </source>
</evidence>
<feature type="region of interest" description="Disordered" evidence="1">
    <location>
        <begin position="5"/>
        <end position="36"/>
    </location>
</feature>
<keyword evidence="3" id="KW-1185">Reference proteome</keyword>
<proteinExistence type="predicted"/>
<protein>
    <submittedName>
        <fullName evidence="2">Uncharacterized protein</fullName>
    </submittedName>
</protein>
<evidence type="ECO:0000256" key="1">
    <source>
        <dbReference type="SAM" id="MobiDB-lite"/>
    </source>
</evidence>
<sequence>MRCRCQAPQARPLSLHSQVPDPPVASRKGWCRDPSPAASVPRQLLAVATHAGEVRYHRLGSSVLHHVSGPRVRPPLNLPQMAILEAATGAIWPFAPPMGSSILCKRSGT</sequence>
<dbReference type="AlphaFoldDB" id="A0AAV7QNF2"/>
<dbReference type="Proteomes" id="UP001066276">
    <property type="component" value="Chromosome 6"/>
</dbReference>
<dbReference type="EMBL" id="JANPWB010000010">
    <property type="protein sequence ID" value="KAJ1141585.1"/>
    <property type="molecule type" value="Genomic_DNA"/>
</dbReference>
<evidence type="ECO:0000313" key="2">
    <source>
        <dbReference type="EMBL" id="KAJ1141585.1"/>
    </source>
</evidence>
<name>A0AAV7QNF2_PLEWA</name>
<gene>
    <name evidence="2" type="ORF">NDU88_007913</name>
</gene>
<comment type="caution">
    <text evidence="2">The sequence shown here is derived from an EMBL/GenBank/DDBJ whole genome shotgun (WGS) entry which is preliminary data.</text>
</comment>
<organism evidence="2 3">
    <name type="scientific">Pleurodeles waltl</name>
    <name type="common">Iberian ribbed newt</name>
    <dbReference type="NCBI Taxonomy" id="8319"/>
    <lineage>
        <taxon>Eukaryota</taxon>
        <taxon>Metazoa</taxon>
        <taxon>Chordata</taxon>
        <taxon>Craniata</taxon>
        <taxon>Vertebrata</taxon>
        <taxon>Euteleostomi</taxon>
        <taxon>Amphibia</taxon>
        <taxon>Batrachia</taxon>
        <taxon>Caudata</taxon>
        <taxon>Salamandroidea</taxon>
        <taxon>Salamandridae</taxon>
        <taxon>Pleurodelinae</taxon>
        <taxon>Pleurodeles</taxon>
    </lineage>
</organism>
<accession>A0AAV7QNF2</accession>
<reference evidence="2" key="1">
    <citation type="journal article" date="2022" name="bioRxiv">
        <title>Sequencing and chromosome-scale assembly of the giantPleurodeles waltlgenome.</title>
        <authorList>
            <person name="Brown T."/>
            <person name="Elewa A."/>
            <person name="Iarovenko S."/>
            <person name="Subramanian E."/>
            <person name="Araus A.J."/>
            <person name="Petzold A."/>
            <person name="Susuki M."/>
            <person name="Suzuki K.-i.T."/>
            <person name="Hayashi T."/>
            <person name="Toyoda A."/>
            <person name="Oliveira C."/>
            <person name="Osipova E."/>
            <person name="Leigh N.D."/>
            <person name="Simon A."/>
            <person name="Yun M.H."/>
        </authorList>
    </citation>
    <scope>NUCLEOTIDE SEQUENCE</scope>
    <source>
        <strain evidence="2">20211129_DDA</strain>
        <tissue evidence="2">Liver</tissue>
    </source>
</reference>